<feature type="transmembrane region" description="Helical" evidence="1">
    <location>
        <begin position="85"/>
        <end position="105"/>
    </location>
</feature>
<accession>A0A5C8HP58</accession>
<evidence type="ECO:0000313" key="3">
    <source>
        <dbReference type="Proteomes" id="UP000321196"/>
    </source>
</evidence>
<feature type="transmembrane region" description="Helical" evidence="1">
    <location>
        <begin position="38"/>
        <end position="57"/>
    </location>
</feature>
<evidence type="ECO:0000313" key="2">
    <source>
        <dbReference type="EMBL" id="TXK04133.1"/>
    </source>
</evidence>
<dbReference type="InterPro" id="IPR021517">
    <property type="entry name" value="DUF3180"/>
</dbReference>
<dbReference type="RefSeq" id="WP_147826189.1">
    <property type="nucleotide sequence ID" value="NZ_BAAARG010000003.1"/>
</dbReference>
<name>A0A5C8HP58_9MICO</name>
<feature type="transmembrane region" description="Helical" evidence="1">
    <location>
        <begin position="117"/>
        <end position="136"/>
    </location>
</feature>
<sequence length="155" mass="15963">MKRTGAAALAIAGGAGLVAGFGTDQILTWVRQPTFTPAWSLPIVLGLLALACLYFAWPVRQQLKGKKPGSVDAIRAFRTVTLARSASLVGAVSAGFGLGLLLFLLTRPVQPPVGSVTVIGVTIGVAVVLVVAALLAESFCALPKDDDDNPHATES</sequence>
<keyword evidence="1" id="KW-1133">Transmembrane helix</keyword>
<keyword evidence="3" id="KW-1185">Reference proteome</keyword>
<comment type="caution">
    <text evidence="2">The sequence shown here is derived from an EMBL/GenBank/DDBJ whole genome shotgun (WGS) entry which is preliminary data.</text>
</comment>
<dbReference type="EMBL" id="VRSW01000003">
    <property type="protein sequence ID" value="TXK04133.1"/>
    <property type="molecule type" value="Genomic_DNA"/>
</dbReference>
<dbReference type="OrthoDB" id="5125751at2"/>
<keyword evidence="1" id="KW-0812">Transmembrane</keyword>
<proteinExistence type="predicted"/>
<reference evidence="2 3" key="1">
    <citation type="submission" date="2019-08" db="EMBL/GenBank/DDBJ databases">
        <authorList>
            <person name="Dong K."/>
        </authorList>
    </citation>
    <scope>NUCLEOTIDE SEQUENCE [LARGE SCALE GENOMIC DNA]</scope>
    <source>
        <strain evidence="2 3">M4-8</strain>
    </source>
</reference>
<gene>
    <name evidence="2" type="ORF">FVP60_10245</name>
</gene>
<organism evidence="2 3">
    <name type="scientific">Microbacterium mitrae</name>
    <dbReference type="NCBI Taxonomy" id="664640"/>
    <lineage>
        <taxon>Bacteria</taxon>
        <taxon>Bacillati</taxon>
        <taxon>Actinomycetota</taxon>
        <taxon>Actinomycetes</taxon>
        <taxon>Micrococcales</taxon>
        <taxon>Microbacteriaceae</taxon>
        <taxon>Microbacterium</taxon>
    </lineage>
</organism>
<dbReference type="Proteomes" id="UP000321196">
    <property type="component" value="Unassembled WGS sequence"/>
</dbReference>
<keyword evidence="1" id="KW-0472">Membrane</keyword>
<dbReference type="Pfam" id="PF11377">
    <property type="entry name" value="DUF3180"/>
    <property type="match status" value="1"/>
</dbReference>
<protein>
    <submittedName>
        <fullName evidence="2">DUF3180 domain-containing protein</fullName>
    </submittedName>
</protein>
<evidence type="ECO:0000256" key="1">
    <source>
        <dbReference type="SAM" id="Phobius"/>
    </source>
</evidence>
<dbReference type="AlphaFoldDB" id="A0A5C8HP58"/>